<keyword evidence="2" id="KW-0812">Transmembrane</keyword>
<evidence type="ECO:0000313" key="3">
    <source>
        <dbReference type="EMBL" id="KAF1918250.1"/>
    </source>
</evidence>
<feature type="transmembrane region" description="Helical" evidence="2">
    <location>
        <begin position="74"/>
        <end position="92"/>
    </location>
</feature>
<dbReference type="OrthoDB" id="3800613at2759"/>
<reference evidence="3" key="1">
    <citation type="journal article" date="2020" name="Stud. Mycol.">
        <title>101 Dothideomycetes genomes: a test case for predicting lifestyles and emergence of pathogens.</title>
        <authorList>
            <person name="Haridas S."/>
            <person name="Albert R."/>
            <person name="Binder M."/>
            <person name="Bloem J."/>
            <person name="Labutti K."/>
            <person name="Salamov A."/>
            <person name="Andreopoulos B."/>
            <person name="Baker S."/>
            <person name="Barry K."/>
            <person name="Bills G."/>
            <person name="Bluhm B."/>
            <person name="Cannon C."/>
            <person name="Castanera R."/>
            <person name="Culley D."/>
            <person name="Daum C."/>
            <person name="Ezra D."/>
            <person name="Gonzalez J."/>
            <person name="Henrissat B."/>
            <person name="Kuo A."/>
            <person name="Liang C."/>
            <person name="Lipzen A."/>
            <person name="Lutzoni F."/>
            <person name="Magnuson J."/>
            <person name="Mondo S."/>
            <person name="Nolan M."/>
            <person name="Ohm R."/>
            <person name="Pangilinan J."/>
            <person name="Park H.-J."/>
            <person name="Ramirez L."/>
            <person name="Alfaro M."/>
            <person name="Sun H."/>
            <person name="Tritt A."/>
            <person name="Yoshinaga Y."/>
            <person name="Zwiers L.-H."/>
            <person name="Turgeon B."/>
            <person name="Goodwin S."/>
            <person name="Spatafora J."/>
            <person name="Crous P."/>
            <person name="Grigoriev I."/>
        </authorList>
    </citation>
    <scope>NUCLEOTIDE SEQUENCE</scope>
    <source>
        <strain evidence="3">HMLAC05119</strain>
    </source>
</reference>
<protein>
    <submittedName>
        <fullName evidence="3">Uncharacterized protein</fullName>
    </submittedName>
</protein>
<sequence>MRSRIFLLTLPHYISQLNNGTVTMLLNWQGSRYRAPKFLELFIDNALKTMSNVVSDRIRNTRLEYWLLDPEGQVFTFFFTIMLAALIWLVVLENASSHHIEAAAARTASNEYDGALEELSDADFSSMISRLAPPGHRPVNAHLDVSPYRVVNHFAALTSFSTPAMPLQRPATPSELSAQPKSDEEGSTYC</sequence>
<evidence type="ECO:0000256" key="2">
    <source>
        <dbReference type="SAM" id="Phobius"/>
    </source>
</evidence>
<keyword evidence="4" id="KW-1185">Reference proteome</keyword>
<gene>
    <name evidence="3" type="ORF">BDU57DRAFT_494945</name>
</gene>
<dbReference type="EMBL" id="ML979134">
    <property type="protein sequence ID" value="KAF1918250.1"/>
    <property type="molecule type" value="Genomic_DNA"/>
</dbReference>
<feature type="region of interest" description="Disordered" evidence="1">
    <location>
        <begin position="165"/>
        <end position="190"/>
    </location>
</feature>
<evidence type="ECO:0000313" key="4">
    <source>
        <dbReference type="Proteomes" id="UP000800096"/>
    </source>
</evidence>
<accession>A0A6A5QTX3</accession>
<name>A0A6A5QTX3_AMPQU</name>
<keyword evidence="2" id="KW-0472">Membrane</keyword>
<dbReference type="AlphaFoldDB" id="A0A6A5QTX3"/>
<keyword evidence="2" id="KW-1133">Transmembrane helix</keyword>
<proteinExistence type="predicted"/>
<organism evidence="3 4">
    <name type="scientific">Ampelomyces quisqualis</name>
    <name type="common">Powdery mildew agent</name>
    <dbReference type="NCBI Taxonomy" id="50730"/>
    <lineage>
        <taxon>Eukaryota</taxon>
        <taxon>Fungi</taxon>
        <taxon>Dikarya</taxon>
        <taxon>Ascomycota</taxon>
        <taxon>Pezizomycotina</taxon>
        <taxon>Dothideomycetes</taxon>
        <taxon>Pleosporomycetidae</taxon>
        <taxon>Pleosporales</taxon>
        <taxon>Pleosporineae</taxon>
        <taxon>Phaeosphaeriaceae</taxon>
        <taxon>Ampelomyces</taxon>
    </lineage>
</organism>
<evidence type="ECO:0000256" key="1">
    <source>
        <dbReference type="SAM" id="MobiDB-lite"/>
    </source>
</evidence>
<dbReference type="Proteomes" id="UP000800096">
    <property type="component" value="Unassembled WGS sequence"/>
</dbReference>